<dbReference type="Proteomes" id="UP001596398">
    <property type="component" value="Unassembled WGS sequence"/>
</dbReference>
<dbReference type="GeneID" id="79267806"/>
<dbReference type="Pfam" id="PF18545">
    <property type="entry name" value="HalOD1"/>
    <property type="match status" value="1"/>
</dbReference>
<feature type="domain" description="Halobacterial output" evidence="2">
    <location>
        <begin position="26"/>
        <end position="93"/>
    </location>
</feature>
<evidence type="ECO:0000256" key="1">
    <source>
        <dbReference type="SAM" id="MobiDB-lite"/>
    </source>
</evidence>
<dbReference type="InterPro" id="IPR040624">
    <property type="entry name" value="HalOD1"/>
</dbReference>
<name>A0ABD5ZRW8_9EURY</name>
<accession>A0ABD5ZRW8</accession>
<proteinExistence type="predicted"/>
<protein>
    <submittedName>
        <fullName evidence="3">HalOD1 output domain-containing protein</fullName>
    </submittedName>
</protein>
<keyword evidence="4" id="KW-1185">Reference proteome</keyword>
<dbReference type="RefSeq" id="WP_276234252.1">
    <property type="nucleotide sequence ID" value="NZ_CP119802.1"/>
</dbReference>
<evidence type="ECO:0000259" key="2">
    <source>
        <dbReference type="Pfam" id="PF18545"/>
    </source>
</evidence>
<gene>
    <name evidence="3" type="ORF">ACFQJ4_12310</name>
</gene>
<reference evidence="3 4" key="1">
    <citation type="journal article" date="2019" name="Int. J. Syst. Evol. Microbiol.">
        <title>The Global Catalogue of Microorganisms (GCM) 10K type strain sequencing project: providing services to taxonomists for standard genome sequencing and annotation.</title>
        <authorList>
            <consortium name="The Broad Institute Genomics Platform"/>
            <consortium name="The Broad Institute Genome Sequencing Center for Infectious Disease"/>
            <person name="Wu L."/>
            <person name="Ma J."/>
        </authorList>
    </citation>
    <scope>NUCLEOTIDE SEQUENCE [LARGE SCALE GENOMIC DNA]</scope>
    <source>
        <strain evidence="3 4">DT85</strain>
    </source>
</reference>
<feature type="compositionally biased region" description="Polar residues" evidence="1">
    <location>
        <begin position="1"/>
        <end position="17"/>
    </location>
</feature>
<dbReference type="EMBL" id="JBHTAP010000001">
    <property type="protein sequence ID" value="MFC7236100.1"/>
    <property type="molecule type" value="Genomic_DNA"/>
</dbReference>
<feature type="region of interest" description="Disordered" evidence="1">
    <location>
        <begin position="1"/>
        <end position="22"/>
    </location>
</feature>
<dbReference type="AlphaFoldDB" id="A0ABD5ZRW8"/>
<evidence type="ECO:0000313" key="3">
    <source>
        <dbReference type="EMBL" id="MFC7236100.1"/>
    </source>
</evidence>
<organism evidence="3 4">
    <name type="scientific">Halosegnis marinus</name>
    <dbReference type="NCBI Taxonomy" id="3034023"/>
    <lineage>
        <taxon>Archaea</taxon>
        <taxon>Methanobacteriati</taxon>
        <taxon>Methanobacteriota</taxon>
        <taxon>Stenosarchaea group</taxon>
        <taxon>Halobacteria</taxon>
        <taxon>Halobacteriales</taxon>
        <taxon>Natronomonadaceae</taxon>
        <taxon>Halosegnis</taxon>
    </lineage>
</organism>
<evidence type="ECO:0000313" key="4">
    <source>
        <dbReference type="Proteomes" id="UP001596398"/>
    </source>
</evidence>
<sequence length="96" mass="10026">MSDSTPLREGTTPNNHTVVVATTDGDSVGGRVVAGVTELRDREMEELPTLAEAVDPDALSSLFDTPGGTRGSVTFEYADCLVTVTAAGDVTVERAR</sequence>
<comment type="caution">
    <text evidence="3">The sequence shown here is derived from an EMBL/GenBank/DDBJ whole genome shotgun (WGS) entry which is preliminary data.</text>
</comment>